<dbReference type="InterPro" id="IPR038765">
    <property type="entry name" value="Papain-like_cys_pep_sf"/>
</dbReference>
<sequence length="479" mass="53904">MAGCSESDPATEGLGAAPDGEVEFVFDLSAARAAIGEDGSGEFEDGDRIGLYVFGSPSQHFVLTRENGAWRPKLKKSDLGDGKISAYYPAREDVRPEENRHIHAVAPYTSGDGWLRIHAGGKTITYKAPNQIGGSKSFEAGKTTTLDLRLTDGNVEPGPEPEPDPGTPDPAYANTIHWVYGVDGLDYPRNGEDTVPEVSPVLDKFPSGKWFRASGREYFNWQTGYGWYDCDKNNPEMGSSRPGYEDWNMCWAASASNLIHWWMYHNREYIKMYDEKYGVDPWPKYPRPSYVFSDKEDSEVFDFFRETCRNVGGSAHYGVNWFIAGTSGVPANSQGVYDNFGGYFSKLFDHDVATNYKSLRKDNFNRIVKDAFEHDRALGFDIGDPYGGAHAMVIWGAEFDDTGYVSAIYYVDNNDHFDFEIIGIEDQTSQRHRLIRREITYRDSGVYMGTSQVVVNALNEIDLGRDVWEREFGKLLDKI</sequence>
<dbReference type="KEGG" id="acou:A5CBH24_20240"/>
<dbReference type="AlphaFoldDB" id="A0A4Y1WUM8"/>
<evidence type="ECO:0000313" key="2">
    <source>
        <dbReference type="EMBL" id="BBL04711.1"/>
    </source>
</evidence>
<dbReference type="Pfam" id="PF09028">
    <property type="entry name" value="Mac-1"/>
    <property type="match status" value="1"/>
</dbReference>
<accession>A0A4Y1WUM8</accession>
<evidence type="ECO:0000259" key="1">
    <source>
        <dbReference type="Pfam" id="PF09028"/>
    </source>
</evidence>
<keyword evidence="3" id="KW-1185">Reference proteome</keyword>
<evidence type="ECO:0000313" key="3">
    <source>
        <dbReference type="Proteomes" id="UP000318946"/>
    </source>
</evidence>
<dbReference type="Gene3D" id="3.90.70.10">
    <property type="entry name" value="Cysteine proteinases"/>
    <property type="match status" value="1"/>
</dbReference>
<protein>
    <recommendedName>
        <fullName evidence="1">Ig protease IdeS domain-containing protein</fullName>
    </recommendedName>
</protein>
<reference evidence="3" key="1">
    <citation type="submission" date="2019-06" db="EMBL/GenBank/DDBJ databases">
        <title>Alistipes onderdonkii subsp. vulgaris subsp. nov., Alistipes dispar sp. nov. and Alistipes communis sp. nov., isolated from human faeces, and creation of Alistipes onderdonkii subsp. onderdonkii subsp. nov.</title>
        <authorList>
            <person name="Sakamoto M."/>
            <person name="Ikeyama N."/>
            <person name="Ogata Y."/>
            <person name="Suda W."/>
            <person name="Iino T."/>
            <person name="Hattori M."/>
            <person name="Ohkuma M."/>
        </authorList>
    </citation>
    <scope>NUCLEOTIDE SEQUENCE [LARGE SCALE GENOMIC DNA]</scope>
    <source>
        <strain evidence="3">5CBH24</strain>
    </source>
</reference>
<dbReference type="SUPFAM" id="SSF54001">
    <property type="entry name" value="Cysteine proteinases"/>
    <property type="match status" value="1"/>
</dbReference>
<feature type="domain" description="Ig protease IdeS" evidence="1">
    <location>
        <begin position="221"/>
        <end position="429"/>
    </location>
</feature>
<dbReference type="RefSeq" id="WP_289087824.1">
    <property type="nucleotide sequence ID" value="NZ_CAUDYS010000012.1"/>
</dbReference>
<organism evidence="2 3">
    <name type="scientific">Alistipes communis</name>
    <dbReference type="NCBI Taxonomy" id="2585118"/>
    <lineage>
        <taxon>Bacteria</taxon>
        <taxon>Pseudomonadati</taxon>
        <taxon>Bacteroidota</taxon>
        <taxon>Bacteroidia</taxon>
        <taxon>Bacteroidales</taxon>
        <taxon>Rikenellaceae</taxon>
        <taxon>Alistipes</taxon>
    </lineage>
</organism>
<dbReference type="Proteomes" id="UP000318946">
    <property type="component" value="Chromosome"/>
</dbReference>
<dbReference type="CDD" id="cd13120">
    <property type="entry name" value="BF2867_like_N"/>
    <property type="match status" value="1"/>
</dbReference>
<dbReference type="InterPro" id="IPR015117">
    <property type="entry name" value="IdeS"/>
</dbReference>
<proteinExistence type="predicted"/>
<name>A0A4Y1WUM8_9BACT</name>
<dbReference type="EMBL" id="AP019735">
    <property type="protein sequence ID" value="BBL04711.1"/>
    <property type="molecule type" value="Genomic_DNA"/>
</dbReference>
<gene>
    <name evidence="2" type="ORF">A5CBH24_20240</name>
</gene>
<dbReference type="GO" id="GO:0008233">
    <property type="term" value="F:peptidase activity"/>
    <property type="evidence" value="ECO:0007669"/>
    <property type="project" value="InterPro"/>
</dbReference>